<dbReference type="Pfam" id="PF15227">
    <property type="entry name" value="zf-C3HC4_4"/>
    <property type="match status" value="1"/>
</dbReference>
<feature type="domain" description="RING-type" evidence="6">
    <location>
        <begin position="16"/>
        <end position="57"/>
    </location>
</feature>
<proteinExistence type="predicted"/>
<dbReference type="OMA" id="MGTERIA"/>
<protein>
    <submittedName>
        <fullName evidence="8">Uncharacterized protein</fullName>
    </submittedName>
</protein>
<dbReference type="InterPro" id="IPR000315">
    <property type="entry name" value="Znf_B-box"/>
</dbReference>
<reference evidence="8" key="1">
    <citation type="submission" date="2025-08" db="UniProtKB">
        <authorList>
            <consortium name="Ensembl"/>
        </authorList>
    </citation>
    <scope>IDENTIFICATION</scope>
</reference>
<dbReference type="GO" id="GO:0008270">
    <property type="term" value="F:zinc ion binding"/>
    <property type="evidence" value="ECO:0007669"/>
    <property type="project" value="UniProtKB-KW"/>
</dbReference>
<accession>A0A8D0BRD4</accession>
<evidence type="ECO:0000256" key="2">
    <source>
        <dbReference type="ARBA" id="ARBA00022771"/>
    </source>
</evidence>
<dbReference type="InterPro" id="IPR017907">
    <property type="entry name" value="Znf_RING_CS"/>
</dbReference>
<feature type="coiled-coil region" evidence="5">
    <location>
        <begin position="161"/>
        <end position="239"/>
    </location>
</feature>
<dbReference type="AlphaFoldDB" id="A0A8D0BRD4"/>
<dbReference type="CDD" id="cd16594">
    <property type="entry name" value="RING-HC_TRIM7-like_C-IV"/>
    <property type="match status" value="1"/>
</dbReference>
<evidence type="ECO:0000256" key="5">
    <source>
        <dbReference type="SAM" id="Coils"/>
    </source>
</evidence>
<dbReference type="Ensembl" id="ENSSMRT00000012977.1">
    <property type="protein sequence ID" value="ENSSMRP00000011148.1"/>
    <property type="gene ID" value="ENSSMRG00000008769.1"/>
</dbReference>
<keyword evidence="3" id="KW-0862">Zinc</keyword>
<evidence type="ECO:0000313" key="9">
    <source>
        <dbReference type="Proteomes" id="UP000694421"/>
    </source>
</evidence>
<evidence type="ECO:0000259" key="7">
    <source>
        <dbReference type="PROSITE" id="PS50119"/>
    </source>
</evidence>
<dbReference type="PROSITE" id="PS00518">
    <property type="entry name" value="ZF_RING_1"/>
    <property type="match status" value="1"/>
</dbReference>
<evidence type="ECO:0000259" key="6">
    <source>
        <dbReference type="PROSITE" id="PS50089"/>
    </source>
</evidence>
<dbReference type="Gene3D" id="3.30.160.60">
    <property type="entry name" value="Classic Zinc Finger"/>
    <property type="match status" value="1"/>
</dbReference>
<dbReference type="Proteomes" id="UP000694421">
    <property type="component" value="Unplaced"/>
</dbReference>
<dbReference type="PANTHER" id="PTHR24103">
    <property type="entry name" value="E3 UBIQUITIN-PROTEIN LIGASE TRIM"/>
    <property type="match status" value="1"/>
</dbReference>
<dbReference type="PROSITE" id="PS50119">
    <property type="entry name" value="ZF_BBOX"/>
    <property type="match status" value="1"/>
</dbReference>
<evidence type="ECO:0000256" key="4">
    <source>
        <dbReference type="PROSITE-ProRule" id="PRU00024"/>
    </source>
</evidence>
<dbReference type="SUPFAM" id="SSF57845">
    <property type="entry name" value="B-box zinc-binding domain"/>
    <property type="match status" value="1"/>
</dbReference>
<dbReference type="Gene3D" id="3.30.40.10">
    <property type="entry name" value="Zinc/RING finger domain, C3HC4 (zinc finger)"/>
    <property type="match status" value="1"/>
</dbReference>
<dbReference type="InterPro" id="IPR001841">
    <property type="entry name" value="Znf_RING"/>
</dbReference>
<evidence type="ECO:0000313" key="8">
    <source>
        <dbReference type="Ensembl" id="ENSSMRP00000011148.1"/>
    </source>
</evidence>
<dbReference type="SMART" id="SM00184">
    <property type="entry name" value="RING"/>
    <property type="match status" value="1"/>
</dbReference>
<evidence type="ECO:0000256" key="3">
    <source>
        <dbReference type="ARBA" id="ARBA00022833"/>
    </source>
</evidence>
<organism evidence="8 9">
    <name type="scientific">Salvator merianae</name>
    <name type="common">Argentine black and white tegu</name>
    <name type="synonym">Tupinambis merianae</name>
    <dbReference type="NCBI Taxonomy" id="96440"/>
    <lineage>
        <taxon>Eukaryota</taxon>
        <taxon>Metazoa</taxon>
        <taxon>Chordata</taxon>
        <taxon>Craniata</taxon>
        <taxon>Vertebrata</taxon>
        <taxon>Euteleostomi</taxon>
        <taxon>Lepidosauria</taxon>
        <taxon>Squamata</taxon>
        <taxon>Bifurcata</taxon>
        <taxon>Unidentata</taxon>
        <taxon>Episquamata</taxon>
        <taxon>Laterata</taxon>
        <taxon>Teiioidea</taxon>
        <taxon>Teiidae</taxon>
        <taxon>Salvator</taxon>
    </lineage>
</organism>
<keyword evidence="5" id="KW-0175">Coiled coil</keyword>
<dbReference type="Pfam" id="PF00643">
    <property type="entry name" value="zf-B_box"/>
    <property type="match status" value="1"/>
</dbReference>
<dbReference type="InterPro" id="IPR050143">
    <property type="entry name" value="TRIM/RBCC"/>
</dbReference>
<dbReference type="SMART" id="SM00336">
    <property type="entry name" value="BBOX"/>
    <property type="match status" value="1"/>
</dbReference>
<keyword evidence="2 4" id="KW-0863">Zinc-finger</keyword>
<dbReference type="GeneTree" id="ENSGT01030000234669"/>
<dbReference type="InterPro" id="IPR043136">
    <property type="entry name" value="B30.2/SPRY_sf"/>
</dbReference>
<keyword evidence="9" id="KW-1185">Reference proteome</keyword>
<dbReference type="CDD" id="cd19762">
    <property type="entry name" value="Bbox2_TRIM7-like"/>
    <property type="match status" value="1"/>
</dbReference>
<name>A0A8D0BRD4_SALMN</name>
<dbReference type="InterPro" id="IPR013083">
    <property type="entry name" value="Znf_RING/FYVE/PHD"/>
</dbReference>
<keyword evidence="1" id="KW-0479">Metal-binding</keyword>
<dbReference type="InterPro" id="IPR013320">
    <property type="entry name" value="ConA-like_dom_sf"/>
</dbReference>
<sequence length="509" mass="58561">MADENPVQNLCEEVTCPICLEYFKDPVMIDCGHNFCQTCISQCLGQSEGEASCPQCREIVQPQKMKPNRPLASIVEITKKFSLPTGRGAKALGRVCEGHQEPLKLFCEDDQVLICVICDRSKEHREHKVIPKEEAFEKYKGEISKHLGVLNGKRREIVLSKQKEETENQKVLEQIETERQKTVAEFKQMHEFLAEQEHILLAQLKELEDNVKEASNKHLAKLCEEMKSVEGLIKEMEEKQKQPLNDFLQDIKSTLNSRFVGIPETSSAYPSKTMEQIKKFSDINVSLKAIVNEFKDTFTTNLQEADDSFTANLQKKDANRIERMQVPQLHILTDKDCHQQIIKAFQPKVLKMRLPEMDLSDIRAWSYVMGTENITSGCHSWEGDMINIKPFWAFGVVGEYAASPNSDEKNTRIFALGQDFRGEYHVFTSNRLDLKKSPSFWDMEIYPTWDLYGFQKLCVSVNYKNGSVMFFDVTNSCELFSFNKVIQMGERFRSCFIVGCKEIECQQSE</sequence>
<dbReference type="SUPFAM" id="SSF57850">
    <property type="entry name" value="RING/U-box"/>
    <property type="match status" value="1"/>
</dbReference>
<dbReference type="SUPFAM" id="SSF49899">
    <property type="entry name" value="Concanavalin A-like lectins/glucanases"/>
    <property type="match status" value="1"/>
</dbReference>
<feature type="domain" description="B box-type" evidence="7">
    <location>
        <begin position="95"/>
        <end position="132"/>
    </location>
</feature>
<dbReference type="PROSITE" id="PS50089">
    <property type="entry name" value="ZF_RING_2"/>
    <property type="match status" value="1"/>
</dbReference>
<dbReference type="Gene3D" id="2.60.120.920">
    <property type="match status" value="1"/>
</dbReference>
<reference evidence="8" key="2">
    <citation type="submission" date="2025-09" db="UniProtKB">
        <authorList>
            <consortium name="Ensembl"/>
        </authorList>
    </citation>
    <scope>IDENTIFICATION</scope>
</reference>
<evidence type="ECO:0000256" key="1">
    <source>
        <dbReference type="ARBA" id="ARBA00022723"/>
    </source>
</evidence>